<accession>A0A917C179</accession>
<dbReference type="GO" id="GO:0031071">
    <property type="term" value="F:cysteine desulfurase activity"/>
    <property type="evidence" value="ECO:0007669"/>
    <property type="project" value="UniProtKB-EC"/>
</dbReference>
<comment type="similarity">
    <text evidence="3">Belongs to the class-V pyridoxal-phosphate-dependent aminotransferase family. NifS/IscS subfamily.</text>
</comment>
<evidence type="ECO:0000256" key="12">
    <source>
        <dbReference type="RuleBase" id="RU004504"/>
    </source>
</evidence>
<dbReference type="GO" id="GO:0046872">
    <property type="term" value="F:metal ion binding"/>
    <property type="evidence" value="ECO:0007669"/>
    <property type="project" value="UniProtKB-KW"/>
</dbReference>
<dbReference type="InterPro" id="IPR020578">
    <property type="entry name" value="Aminotrans_V_PyrdxlP_BS"/>
</dbReference>
<evidence type="ECO:0000256" key="8">
    <source>
        <dbReference type="ARBA" id="ARBA00022898"/>
    </source>
</evidence>
<gene>
    <name evidence="14" type="ORF">GCM10007301_26730</name>
</gene>
<reference evidence="14" key="1">
    <citation type="journal article" date="2014" name="Int. J. Syst. Evol. Microbiol.">
        <title>Complete genome sequence of Corynebacterium casei LMG S-19264T (=DSM 44701T), isolated from a smear-ripened cheese.</title>
        <authorList>
            <consortium name="US DOE Joint Genome Institute (JGI-PGF)"/>
            <person name="Walter F."/>
            <person name="Albersmeier A."/>
            <person name="Kalinowski J."/>
            <person name="Ruckert C."/>
        </authorList>
    </citation>
    <scope>NUCLEOTIDE SEQUENCE</scope>
    <source>
        <strain evidence="14">CCM 7897</strain>
    </source>
</reference>
<dbReference type="AlphaFoldDB" id="A0A917C179"/>
<evidence type="ECO:0000256" key="6">
    <source>
        <dbReference type="ARBA" id="ARBA00022679"/>
    </source>
</evidence>
<comment type="catalytic activity">
    <reaction evidence="11">
        <text>(sulfur carrier)-H + L-cysteine = (sulfur carrier)-SH + L-alanine</text>
        <dbReference type="Rhea" id="RHEA:43892"/>
        <dbReference type="Rhea" id="RHEA-COMP:14737"/>
        <dbReference type="Rhea" id="RHEA-COMP:14739"/>
        <dbReference type="ChEBI" id="CHEBI:29917"/>
        <dbReference type="ChEBI" id="CHEBI:35235"/>
        <dbReference type="ChEBI" id="CHEBI:57972"/>
        <dbReference type="ChEBI" id="CHEBI:64428"/>
        <dbReference type="EC" id="2.8.1.7"/>
    </reaction>
</comment>
<dbReference type="EC" id="2.8.1.7" evidence="4"/>
<keyword evidence="6" id="KW-0808">Transferase</keyword>
<evidence type="ECO:0000256" key="9">
    <source>
        <dbReference type="ARBA" id="ARBA00023004"/>
    </source>
</evidence>
<dbReference type="Pfam" id="PF00266">
    <property type="entry name" value="Aminotran_5"/>
    <property type="match status" value="1"/>
</dbReference>
<evidence type="ECO:0000256" key="7">
    <source>
        <dbReference type="ARBA" id="ARBA00022723"/>
    </source>
</evidence>
<evidence type="ECO:0000256" key="1">
    <source>
        <dbReference type="ARBA" id="ARBA00001933"/>
    </source>
</evidence>
<evidence type="ECO:0000313" key="14">
    <source>
        <dbReference type="EMBL" id="GGF65648.1"/>
    </source>
</evidence>
<dbReference type="Gene3D" id="3.90.1150.10">
    <property type="entry name" value="Aspartate Aminotransferase, domain 1"/>
    <property type="match status" value="1"/>
</dbReference>
<feature type="domain" description="Aminotransferase class V" evidence="13">
    <location>
        <begin position="40"/>
        <end position="406"/>
    </location>
</feature>
<dbReference type="Gene3D" id="3.40.640.10">
    <property type="entry name" value="Type I PLP-dependent aspartate aminotransferase-like (Major domain)"/>
    <property type="match status" value="1"/>
</dbReference>
<keyword evidence="15" id="KW-1185">Reference proteome</keyword>
<evidence type="ECO:0000259" key="13">
    <source>
        <dbReference type="Pfam" id="PF00266"/>
    </source>
</evidence>
<dbReference type="EMBL" id="BMCT01000003">
    <property type="protein sequence ID" value="GGF65648.1"/>
    <property type="molecule type" value="Genomic_DNA"/>
</dbReference>
<keyword evidence="10" id="KW-0411">Iron-sulfur</keyword>
<keyword evidence="8" id="KW-0663">Pyridoxal phosphate</keyword>
<evidence type="ECO:0000313" key="15">
    <source>
        <dbReference type="Proteomes" id="UP000606044"/>
    </source>
</evidence>
<dbReference type="InterPro" id="IPR000192">
    <property type="entry name" value="Aminotrans_V_dom"/>
</dbReference>
<evidence type="ECO:0000256" key="10">
    <source>
        <dbReference type="ARBA" id="ARBA00023014"/>
    </source>
</evidence>
<dbReference type="InterPro" id="IPR015422">
    <property type="entry name" value="PyrdxlP-dep_Trfase_small"/>
</dbReference>
<sequence length="426" mass="44019">MQLQASRLDRECRKALRRGPLSWVLPFGARGVPVMAEARVHLDHNATSPLRPEARDALIAALEEGGNASSVHTGGRAARGRLETARKQVAGLVGAQMRGVMFTSGATEANALALHPAWEIAGRPVTCDVLLTSAVEHPAVLRGHRFADENVEVLPVDATGRLDLDALSARIAVHAGAGRKAMVSLMLANNETGVIQPVAEAAALVHAQGGIMHCDAVQGAGRLPIHMGTLGLDLLSLSAHKLGGPQGAGALVAAHEDTRPLVPLLRGGGQERSRRGGTENVPGAAGFGAAAKAAQDVLDKEALRLAHLRDRLETEIVAALPETEVVGSGAARVANTSCLAFGGLKAETLVIALDLSHIAVSAGSACSSGKVGPSHVLSAMGLDDARAGGAIRLSLGWSSTEQDVDRTIAALRRVVPQVRSRSLRAA</sequence>
<dbReference type="GO" id="GO:0051536">
    <property type="term" value="F:iron-sulfur cluster binding"/>
    <property type="evidence" value="ECO:0007669"/>
    <property type="project" value="UniProtKB-KW"/>
</dbReference>
<keyword evidence="7" id="KW-0479">Metal-binding</keyword>
<dbReference type="SUPFAM" id="SSF53383">
    <property type="entry name" value="PLP-dependent transferases"/>
    <property type="match status" value="1"/>
</dbReference>
<dbReference type="InterPro" id="IPR015421">
    <property type="entry name" value="PyrdxlP-dep_Trfase_major"/>
</dbReference>
<dbReference type="PROSITE" id="PS00595">
    <property type="entry name" value="AA_TRANSFER_CLASS_5"/>
    <property type="match status" value="1"/>
</dbReference>
<dbReference type="PANTHER" id="PTHR11601:SF34">
    <property type="entry name" value="CYSTEINE DESULFURASE"/>
    <property type="match status" value="1"/>
</dbReference>
<keyword evidence="9" id="KW-0408">Iron</keyword>
<dbReference type="Proteomes" id="UP000606044">
    <property type="component" value="Unassembled WGS sequence"/>
</dbReference>
<dbReference type="PANTHER" id="PTHR11601">
    <property type="entry name" value="CYSTEINE DESULFURYLASE FAMILY MEMBER"/>
    <property type="match status" value="1"/>
</dbReference>
<comment type="caution">
    <text evidence="14">The sequence shown here is derived from an EMBL/GenBank/DDBJ whole genome shotgun (WGS) entry which is preliminary data.</text>
</comment>
<name>A0A917C179_9HYPH</name>
<dbReference type="InterPro" id="IPR016454">
    <property type="entry name" value="Cysteine_dSase"/>
</dbReference>
<dbReference type="Gene3D" id="1.10.260.50">
    <property type="match status" value="1"/>
</dbReference>
<organism evidence="14 15">
    <name type="scientific">Azorhizobium oxalatiphilum</name>
    <dbReference type="NCBI Taxonomy" id="980631"/>
    <lineage>
        <taxon>Bacteria</taxon>
        <taxon>Pseudomonadati</taxon>
        <taxon>Pseudomonadota</taxon>
        <taxon>Alphaproteobacteria</taxon>
        <taxon>Hyphomicrobiales</taxon>
        <taxon>Xanthobacteraceae</taxon>
        <taxon>Azorhizobium</taxon>
    </lineage>
</organism>
<reference evidence="14" key="2">
    <citation type="submission" date="2020-09" db="EMBL/GenBank/DDBJ databases">
        <authorList>
            <person name="Sun Q."/>
            <person name="Sedlacek I."/>
        </authorList>
    </citation>
    <scope>NUCLEOTIDE SEQUENCE</scope>
    <source>
        <strain evidence="14">CCM 7897</strain>
    </source>
</reference>
<evidence type="ECO:0000256" key="3">
    <source>
        <dbReference type="ARBA" id="ARBA00006490"/>
    </source>
</evidence>
<dbReference type="PIRSF" id="PIRSF005572">
    <property type="entry name" value="NifS"/>
    <property type="match status" value="1"/>
</dbReference>
<comment type="function">
    <text evidence="2">Catalyzes the removal of elemental sulfur atoms from cysteine to produce alanine. Seems to participate in the biosynthesis of the nitrogenase metalloclusters by providing the inorganic sulfur required for the Fe-S core formation.</text>
</comment>
<evidence type="ECO:0000256" key="4">
    <source>
        <dbReference type="ARBA" id="ARBA00012239"/>
    </source>
</evidence>
<dbReference type="InterPro" id="IPR015424">
    <property type="entry name" value="PyrdxlP-dep_Trfase"/>
</dbReference>
<proteinExistence type="inferred from homology"/>
<protein>
    <recommendedName>
        <fullName evidence="5">Cysteine desulfurase</fullName>
        <ecNumber evidence="4">2.8.1.7</ecNumber>
    </recommendedName>
</protein>
<evidence type="ECO:0000256" key="5">
    <source>
        <dbReference type="ARBA" id="ARBA00013558"/>
    </source>
</evidence>
<comment type="cofactor">
    <cofactor evidence="1 12">
        <name>pyridoxal 5'-phosphate</name>
        <dbReference type="ChEBI" id="CHEBI:597326"/>
    </cofactor>
</comment>
<evidence type="ECO:0000256" key="11">
    <source>
        <dbReference type="ARBA" id="ARBA00050776"/>
    </source>
</evidence>
<evidence type="ECO:0000256" key="2">
    <source>
        <dbReference type="ARBA" id="ARBA00003120"/>
    </source>
</evidence>